<dbReference type="EMBL" id="JAFHDT010000021">
    <property type="protein sequence ID" value="KAI7794165.1"/>
    <property type="molecule type" value="Genomic_DNA"/>
</dbReference>
<name>A0A9W7TBH4_TRIRA</name>
<keyword evidence="10" id="KW-1185">Reference proteome</keyword>
<gene>
    <name evidence="9" type="ORF">IRJ41_014804</name>
</gene>
<feature type="transmembrane region" description="Helical" evidence="8">
    <location>
        <begin position="90"/>
        <end position="113"/>
    </location>
</feature>
<evidence type="ECO:0000256" key="5">
    <source>
        <dbReference type="ARBA" id="ARBA00022989"/>
    </source>
</evidence>
<evidence type="ECO:0000256" key="6">
    <source>
        <dbReference type="ARBA" id="ARBA00023098"/>
    </source>
</evidence>
<feature type="transmembrane region" description="Helical" evidence="8">
    <location>
        <begin position="58"/>
        <end position="78"/>
    </location>
</feature>
<accession>A0A9W7TBH4</accession>
<evidence type="ECO:0000256" key="3">
    <source>
        <dbReference type="ARBA" id="ARBA00022801"/>
    </source>
</evidence>
<dbReference type="OrthoDB" id="5579088at2759"/>
<keyword evidence="3" id="KW-0378">Hydrolase</keyword>
<comment type="subcellular location">
    <subcellularLocation>
        <location evidence="1">Endoplasmic reticulum membrane</location>
        <topology evidence="1">Multi-pass membrane protein</topology>
    </subcellularLocation>
</comment>
<dbReference type="Proteomes" id="UP001059041">
    <property type="component" value="Linkage Group LG21"/>
</dbReference>
<dbReference type="GO" id="GO:0034389">
    <property type="term" value="P:lipid droplet organization"/>
    <property type="evidence" value="ECO:0007669"/>
    <property type="project" value="InterPro"/>
</dbReference>
<sequence length="253" mass="28806">MAAVGSLANNLIELWKCPYTRTYLPHLFLFISVLGSLLKHLELVSQSYFSNSRNVLNVYFVKVSWGWTLVLLLPFVYISNSCKRSRAFVLKRLTSLLVATLIWYTCTETFFYIEDVTGACYESNTMQVILGDITTKAACKKAGFIWDGFDISGHSFILSYSALAIVEEMVAMLQIPNSHRNAFLDCLYIALNVIVAIWLWMFACTSVYFHHFIDKFLGTSVGVLGWYVTYVVWYPKCSLPGLPPQPNEQKQHA</sequence>
<dbReference type="PANTHER" id="PTHR23129:SF1">
    <property type="entry name" value="ACYL-COENZYME A DIPHOSPHATASE FITM2"/>
    <property type="match status" value="1"/>
</dbReference>
<dbReference type="GO" id="GO:0005789">
    <property type="term" value="C:endoplasmic reticulum membrane"/>
    <property type="evidence" value="ECO:0007669"/>
    <property type="project" value="UniProtKB-SubCell"/>
</dbReference>
<organism evidence="9 10">
    <name type="scientific">Triplophysa rosa</name>
    <name type="common">Cave loach</name>
    <dbReference type="NCBI Taxonomy" id="992332"/>
    <lineage>
        <taxon>Eukaryota</taxon>
        <taxon>Metazoa</taxon>
        <taxon>Chordata</taxon>
        <taxon>Craniata</taxon>
        <taxon>Vertebrata</taxon>
        <taxon>Euteleostomi</taxon>
        <taxon>Actinopterygii</taxon>
        <taxon>Neopterygii</taxon>
        <taxon>Teleostei</taxon>
        <taxon>Ostariophysi</taxon>
        <taxon>Cypriniformes</taxon>
        <taxon>Nemacheilidae</taxon>
        <taxon>Triplophysa</taxon>
    </lineage>
</organism>
<dbReference type="Pfam" id="PF10261">
    <property type="entry name" value="FIT"/>
    <property type="match status" value="2"/>
</dbReference>
<feature type="transmembrane region" description="Helical" evidence="8">
    <location>
        <begin position="216"/>
        <end position="234"/>
    </location>
</feature>
<evidence type="ECO:0000256" key="8">
    <source>
        <dbReference type="SAM" id="Phobius"/>
    </source>
</evidence>
<evidence type="ECO:0000313" key="10">
    <source>
        <dbReference type="Proteomes" id="UP001059041"/>
    </source>
</evidence>
<reference evidence="9" key="1">
    <citation type="submission" date="2021-02" db="EMBL/GenBank/DDBJ databases">
        <title>Comparative genomics reveals that relaxation of natural selection precedes convergent phenotypic evolution of cavefish.</title>
        <authorList>
            <person name="Peng Z."/>
        </authorList>
    </citation>
    <scope>NUCLEOTIDE SEQUENCE</scope>
    <source>
        <tissue evidence="9">Muscle</tissue>
    </source>
</reference>
<dbReference type="AlphaFoldDB" id="A0A9W7TBH4"/>
<evidence type="ECO:0000256" key="4">
    <source>
        <dbReference type="ARBA" id="ARBA00022824"/>
    </source>
</evidence>
<keyword evidence="2 8" id="KW-0812">Transmembrane</keyword>
<keyword evidence="5 8" id="KW-1133">Transmembrane helix</keyword>
<feature type="transmembrane region" description="Helical" evidence="8">
    <location>
        <begin position="187"/>
        <end position="210"/>
    </location>
</feature>
<dbReference type="InterPro" id="IPR019388">
    <property type="entry name" value="FIT"/>
</dbReference>
<dbReference type="HAMAP" id="MF_03230">
    <property type="entry name" value="FITM2"/>
    <property type="match status" value="1"/>
</dbReference>
<feature type="transmembrane region" description="Helical" evidence="8">
    <location>
        <begin position="21"/>
        <end position="38"/>
    </location>
</feature>
<dbReference type="InterPro" id="IPR046401">
    <property type="entry name" value="FITM1/2"/>
</dbReference>
<evidence type="ECO:0000313" key="9">
    <source>
        <dbReference type="EMBL" id="KAI7794165.1"/>
    </source>
</evidence>
<comment type="caution">
    <text evidence="9">The sequence shown here is derived from an EMBL/GenBank/DDBJ whole genome shotgun (WGS) entry which is preliminary data.</text>
</comment>
<dbReference type="GO" id="GO:0019915">
    <property type="term" value="P:lipid storage"/>
    <property type="evidence" value="ECO:0007669"/>
    <property type="project" value="InterPro"/>
</dbReference>
<evidence type="ECO:0000256" key="7">
    <source>
        <dbReference type="ARBA" id="ARBA00023136"/>
    </source>
</evidence>
<proteinExistence type="inferred from homology"/>
<keyword evidence="4" id="KW-0256">Endoplasmic reticulum</keyword>
<dbReference type="GO" id="GO:0008654">
    <property type="term" value="P:phospholipid biosynthetic process"/>
    <property type="evidence" value="ECO:0007669"/>
    <property type="project" value="TreeGrafter"/>
</dbReference>
<dbReference type="PANTHER" id="PTHR23129">
    <property type="entry name" value="ACYL-COENZYME A DIPHOSPHATASE FITM2"/>
    <property type="match status" value="1"/>
</dbReference>
<keyword evidence="6" id="KW-0443">Lipid metabolism</keyword>
<evidence type="ECO:0000256" key="1">
    <source>
        <dbReference type="ARBA" id="ARBA00004477"/>
    </source>
</evidence>
<dbReference type="GO" id="GO:0010945">
    <property type="term" value="F:coenzyme A diphosphatase activity"/>
    <property type="evidence" value="ECO:0007669"/>
    <property type="project" value="InterPro"/>
</dbReference>
<keyword evidence="7 8" id="KW-0472">Membrane</keyword>
<protein>
    <submittedName>
        <fullName evidence="9">Fat storage-inducing transmembrane protein 2</fullName>
    </submittedName>
</protein>
<evidence type="ECO:0000256" key="2">
    <source>
        <dbReference type="ARBA" id="ARBA00022692"/>
    </source>
</evidence>